<gene>
    <name evidence="1" type="ORF">GCM10022200_18490</name>
</gene>
<protein>
    <recommendedName>
        <fullName evidence="3">DUF4192 family protein</fullName>
    </recommendedName>
</protein>
<accession>A0ABP7ALH0</accession>
<sequence length="374" mass="39781">MTSIVKAASPAHFLSLIPTMLGYHPSRSLIIVPFGSSRSLGVMRFDLPSAPEPDAFAATVTGLVCRLPDADGLAMAVWTDGAFGDDGIPHRELADALRRTVTASGLRLVDALCVGADAWGSYLDDGCPRAGWSLDELVFDVPEASGDHRSGAELPLVGDDDRADADDALRALIHAVQVVCAVDDDGAPFVDRLDPRALAAACALDDLPTLFEDALHWDVDDLAAFDVAVLAWCLSRPSVRDIGLVQWCRGLDAGDEALDAQLRWEAGEEYPAHLVREMWGAGEQPDPDRLHTALELCRHVAAAAPESAQPGVLATCAWLSWALGGSTHADLYASRARALEPTHGLAEIVATFVAAGHLPDWAFQRGARGERTAS</sequence>
<evidence type="ECO:0000313" key="2">
    <source>
        <dbReference type="Proteomes" id="UP001501697"/>
    </source>
</evidence>
<comment type="caution">
    <text evidence="1">The sequence shown here is derived from an EMBL/GenBank/DDBJ whole genome shotgun (WGS) entry which is preliminary data.</text>
</comment>
<reference evidence="2" key="1">
    <citation type="journal article" date="2019" name="Int. J. Syst. Evol. Microbiol.">
        <title>The Global Catalogue of Microorganisms (GCM) 10K type strain sequencing project: providing services to taxonomists for standard genome sequencing and annotation.</title>
        <authorList>
            <consortium name="The Broad Institute Genomics Platform"/>
            <consortium name="The Broad Institute Genome Sequencing Center for Infectious Disease"/>
            <person name="Wu L."/>
            <person name="Ma J."/>
        </authorList>
    </citation>
    <scope>NUCLEOTIDE SEQUENCE [LARGE SCALE GENOMIC DNA]</scope>
    <source>
        <strain evidence="2">JCM 16544</strain>
    </source>
</reference>
<dbReference type="RefSeq" id="WP_344737784.1">
    <property type="nucleotide sequence ID" value="NZ_BAAAYU010000005.1"/>
</dbReference>
<dbReference type="Pfam" id="PF13830">
    <property type="entry name" value="DUF4192"/>
    <property type="match status" value="1"/>
</dbReference>
<evidence type="ECO:0000313" key="1">
    <source>
        <dbReference type="EMBL" id="GAA3635477.1"/>
    </source>
</evidence>
<name>A0ABP7ALH0_9MICO</name>
<evidence type="ECO:0008006" key="3">
    <source>
        <dbReference type="Google" id="ProtNLM"/>
    </source>
</evidence>
<keyword evidence="2" id="KW-1185">Reference proteome</keyword>
<dbReference type="InterPro" id="IPR025447">
    <property type="entry name" value="DUF4192"/>
</dbReference>
<dbReference type="Proteomes" id="UP001501697">
    <property type="component" value="Unassembled WGS sequence"/>
</dbReference>
<dbReference type="EMBL" id="BAAAYU010000005">
    <property type="protein sequence ID" value="GAA3635477.1"/>
    <property type="molecule type" value="Genomic_DNA"/>
</dbReference>
<proteinExistence type="predicted"/>
<organism evidence="1 2">
    <name type="scientific">Microbacterium awajiense</name>
    <dbReference type="NCBI Taxonomy" id="415214"/>
    <lineage>
        <taxon>Bacteria</taxon>
        <taxon>Bacillati</taxon>
        <taxon>Actinomycetota</taxon>
        <taxon>Actinomycetes</taxon>
        <taxon>Micrococcales</taxon>
        <taxon>Microbacteriaceae</taxon>
        <taxon>Microbacterium</taxon>
    </lineage>
</organism>